<dbReference type="Pfam" id="PF13218">
    <property type="entry name" value="DUF4026_N"/>
    <property type="match status" value="1"/>
</dbReference>
<evidence type="ECO:0000313" key="4">
    <source>
        <dbReference type="EMBL" id="SQJ00536.1"/>
    </source>
</evidence>
<dbReference type="Proteomes" id="UP000249008">
    <property type="component" value="Chromosome 1"/>
</dbReference>
<dbReference type="EMBL" id="LS483487">
    <property type="protein sequence ID" value="SQJ00536.1"/>
    <property type="molecule type" value="Genomic_DNA"/>
</dbReference>
<dbReference type="Pfam" id="PF22789">
    <property type="entry name" value="DUF4026_C"/>
    <property type="match status" value="1"/>
</dbReference>
<feature type="domain" description="DUF4026" evidence="3">
    <location>
        <begin position="161"/>
        <end position="264"/>
    </location>
</feature>
<organism evidence="4 5">
    <name type="scientific">Fusobacterium ulcerans</name>
    <dbReference type="NCBI Taxonomy" id="861"/>
    <lineage>
        <taxon>Bacteria</taxon>
        <taxon>Fusobacteriati</taxon>
        <taxon>Fusobacteriota</taxon>
        <taxon>Fusobacteriia</taxon>
        <taxon>Fusobacteriales</taxon>
        <taxon>Fusobacteriaceae</taxon>
        <taxon>Fusobacterium</taxon>
    </lineage>
</organism>
<accession>A0AAX2J9R5</accession>
<feature type="domain" description="DUF2314" evidence="1">
    <location>
        <begin position="333"/>
        <end position="394"/>
    </location>
</feature>
<evidence type="ECO:0000259" key="3">
    <source>
        <dbReference type="Pfam" id="PF22789"/>
    </source>
</evidence>
<reference evidence="4 5" key="1">
    <citation type="submission" date="2018-06" db="EMBL/GenBank/DDBJ databases">
        <authorList>
            <consortium name="Pathogen Informatics"/>
            <person name="Doyle S."/>
        </authorList>
    </citation>
    <scope>NUCLEOTIDE SEQUENCE [LARGE SCALE GENOMIC DNA]</scope>
    <source>
        <strain evidence="4 5">NCTC12112</strain>
    </source>
</reference>
<dbReference type="Pfam" id="PF10077">
    <property type="entry name" value="DUF2314"/>
    <property type="match status" value="1"/>
</dbReference>
<evidence type="ECO:0000259" key="2">
    <source>
        <dbReference type="Pfam" id="PF13218"/>
    </source>
</evidence>
<evidence type="ECO:0000259" key="1">
    <source>
        <dbReference type="Pfam" id="PF10077"/>
    </source>
</evidence>
<protein>
    <submittedName>
        <fullName evidence="4">Uncharacterized protein conserved in bacteria (DUF2314)</fullName>
    </submittedName>
</protein>
<dbReference type="RefSeq" id="WP_005976422.1">
    <property type="nucleotide sequence ID" value="NZ_CABKNW010000001.1"/>
</dbReference>
<dbReference type="InterPro" id="IPR053886">
    <property type="entry name" value="DUF4026_middle"/>
</dbReference>
<sequence length="416" mass="47920">MAAKGIIEKELSYIMGIPNSPEDIGTYDDLIKRLEENREFRVKVLKNDTEKFLRVDYKDEQYIVQILIEEFEVPELFTVAHQINETDYNKIMESQLGITTIMEFGESNIDSYHLQLKLISAMMPNLLGIMDFSSQKLLSGRWATMAAESYIQPAPEYIYTIQAINDEDGSVWLHTHGLRRCGSLELEIMGSDTESYQEHGTVIQMIAKNIVTNRYLEEEKEPFYIGEGIVGTWVALEEVLDSYPPESLGGSAGRDEEHGETAVIYVYLTEDDYKKGKYTHISAANETMQNNPVYFISDEETARMKGLALERWEYFADAVTNPENNGLIKFGILVDEQYRTEGDANLEHLWFHIEGIDGDNIRGTLINQPYYIANLNEEDKMTINKSELTDWIIYTPFAEITPDKVYLLDERKKYFN</sequence>
<name>A0AAX2J9R5_9FUSO</name>
<feature type="domain" description="DUF4026" evidence="2">
    <location>
        <begin position="12"/>
        <end position="153"/>
    </location>
</feature>
<dbReference type="GeneID" id="78455400"/>
<dbReference type="AlphaFoldDB" id="A0AAX2J9R5"/>
<gene>
    <name evidence="4" type="ORF">NCTC12112_00816</name>
</gene>
<dbReference type="InterPro" id="IPR025102">
    <property type="entry name" value="DUF4026_N"/>
</dbReference>
<proteinExistence type="predicted"/>
<dbReference type="InterPro" id="IPR018756">
    <property type="entry name" value="DUF2314"/>
</dbReference>
<evidence type="ECO:0000313" key="5">
    <source>
        <dbReference type="Proteomes" id="UP000249008"/>
    </source>
</evidence>
<dbReference type="KEGG" id="ful:C4N20_11300"/>